<evidence type="ECO:0000313" key="3">
    <source>
        <dbReference type="Proteomes" id="UP001611339"/>
    </source>
</evidence>
<dbReference type="Proteomes" id="UP001611339">
    <property type="component" value="Unassembled WGS sequence"/>
</dbReference>
<dbReference type="InterPro" id="IPR032710">
    <property type="entry name" value="NTF2-like_dom_sf"/>
</dbReference>
<feature type="domain" description="SnoaL-like" evidence="1">
    <location>
        <begin position="26"/>
        <end position="120"/>
    </location>
</feature>
<sequence length="132" mass="14059">MNRQDDTSTGLPGPADLVTAAGIDHVRLVYDYLAAGDLDSCASLLHDGVVLELPGLPPVRGRTAVLHSPFGRGPSRARYEIDRVVGQDRSVVATGRRVGPGTGGQELRFVDLFTIADDGMVLACTRYYHAAP</sequence>
<dbReference type="SUPFAM" id="SSF54427">
    <property type="entry name" value="NTF2-like"/>
    <property type="match status" value="1"/>
</dbReference>
<accession>A0ABW7U9R0</accession>
<dbReference type="Gene3D" id="3.10.450.50">
    <property type="match status" value="1"/>
</dbReference>
<gene>
    <name evidence="2" type="ORF">ACH407_16335</name>
</gene>
<dbReference type="Pfam" id="PF12680">
    <property type="entry name" value="SnoaL_2"/>
    <property type="match status" value="1"/>
</dbReference>
<organism evidence="2 3">
    <name type="scientific">Streptomyces litmocidini</name>
    <dbReference type="NCBI Taxonomy" id="67318"/>
    <lineage>
        <taxon>Bacteria</taxon>
        <taxon>Bacillati</taxon>
        <taxon>Actinomycetota</taxon>
        <taxon>Actinomycetes</taxon>
        <taxon>Kitasatosporales</taxon>
        <taxon>Streptomycetaceae</taxon>
        <taxon>Streptomyces</taxon>
    </lineage>
</organism>
<name>A0ABW7U9R0_9ACTN</name>
<dbReference type="EMBL" id="JBIRUI010000006">
    <property type="protein sequence ID" value="MFI1715122.1"/>
    <property type="molecule type" value="Genomic_DNA"/>
</dbReference>
<proteinExistence type="predicted"/>
<evidence type="ECO:0000313" key="2">
    <source>
        <dbReference type="EMBL" id="MFI1715122.1"/>
    </source>
</evidence>
<protein>
    <submittedName>
        <fullName evidence="2">Nuclear transport factor 2 family protein</fullName>
    </submittedName>
</protein>
<keyword evidence="3" id="KW-1185">Reference proteome</keyword>
<dbReference type="InterPro" id="IPR037401">
    <property type="entry name" value="SnoaL-like"/>
</dbReference>
<dbReference type="RefSeq" id="WP_123458300.1">
    <property type="nucleotide sequence ID" value="NZ_JBIRUI010000006.1"/>
</dbReference>
<reference evidence="2 3" key="1">
    <citation type="submission" date="2024-10" db="EMBL/GenBank/DDBJ databases">
        <title>The Natural Products Discovery Center: Release of the First 8490 Sequenced Strains for Exploring Actinobacteria Biosynthetic Diversity.</title>
        <authorList>
            <person name="Kalkreuter E."/>
            <person name="Kautsar S.A."/>
            <person name="Yang D."/>
            <person name="Bader C.D."/>
            <person name="Teijaro C.N."/>
            <person name="Fluegel L."/>
            <person name="Davis C.M."/>
            <person name="Simpson J.R."/>
            <person name="Lauterbach L."/>
            <person name="Steele A.D."/>
            <person name="Gui C."/>
            <person name="Meng S."/>
            <person name="Li G."/>
            <person name="Viehrig K."/>
            <person name="Ye F."/>
            <person name="Su P."/>
            <person name="Kiefer A.F."/>
            <person name="Nichols A."/>
            <person name="Cepeda A.J."/>
            <person name="Yan W."/>
            <person name="Fan B."/>
            <person name="Jiang Y."/>
            <person name="Adhikari A."/>
            <person name="Zheng C.-J."/>
            <person name="Schuster L."/>
            <person name="Cowan T.M."/>
            <person name="Smanski M.J."/>
            <person name="Chevrette M.G."/>
            <person name="De Carvalho L.P.S."/>
            <person name="Shen B."/>
        </authorList>
    </citation>
    <scope>NUCLEOTIDE SEQUENCE [LARGE SCALE GENOMIC DNA]</scope>
    <source>
        <strain evidence="2 3">NPDC020602</strain>
    </source>
</reference>
<comment type="caution">
    <text evidence="2">The sequence shown here is derived from an EMBL/GenBank/DDBJ whole genome shotgun (WGS) entry which is preliminary data.</text>
</comment>
<evidence type="ECO:0000259" key="1">
    <source>
        <dbReference type="Pfam" id="PF12680"/>
    </source>
</evidence>